<protein>
    <recommendedName>
        <fullName evidence="3">Zn(2)-C6 fungal-type domain-containing protein</fullName>
    </recommendedName>
</protein>
<evidence type="ECO:0000256" key="1">
    <source>
        <dbReference type="SAM" id="MobiDB-lite"/>
    </source>
</evidence>
<proteinExistence type="predicted"/>
<reference evidence="2" key="1">
    <citation type="journal article" date="2016" name="Org. Lett.">
        <title>Multiple oxidative modifications in the ophiobolin biosynthesis: P450 oxidations found in genome mining.</title>
        <authorList>
            <person name="Narita K."/>
            <person name="Chiba R."/>
            <person name="Minami A."/>
            <person name="Kodama M."/>
            <person name="Fujii I."/>
            <person name="Gomi K."/>
            <person name="Oikawa H."/>
        </authorList>
    </citation>
    <scope>NUCLEOTIDE SEQUENCE</scope>
    <source>
        <strain evidence="2">GF10</strain>
    </source>
</reference>
<dbReference type="EMBL" id="LC127211">
    <property type="protein sequence ID" value="BAX09284.1"/>
    <property type="molecule type" value="Genomic_DNA"/>
</dbReference>
<feature type="region of interest" description="Disordered" evidence="1">
    <location>
        <begin position="101"/>
        <end position="128"/>
    </location>
</feature>
<dbReference type="AlphaFoldDB" id="A0A1V1FZN5"/>
<name>A0A1V1FZN5_EMEVA</name>
<evidence type="ECO:0000313" key="2">
    <source>
        <dbReference type="EMBL" id="BAX09284.1"/>
    </source>
</evidence>
<accession>A0A1V1FZN5</accession>
<sequence>MHVSLEMTSEAPVLYDRLILPPPAPNQYLPVINDSLPLSLLHAAVSQPVQTGTGEDGCSRCKRLGKKCTFRSIKHTGGNRRLRKGSVSTPQHERTLDFFIQSPAHPTSPQNTRHDELGPSPPADGDLDMDDNIIEQHHISNLPAHMDFPFLNGAEFCEQTAPQDGDEFPITTSALPSSPFLSTLLPSSSIWSTGIFSPPFSAHEDISPLLHHLPPAQDVPSLNPISFFPTHTPSSSQPCQCIAAVIFAVEEAETSCNSGSRSELDSIIAYQKEAIKRCCLMLKCSTCLPKRENVVLLAFMAEKLVAAMSQIVVLYRKKECTKTNTLDINNNSTKSNDSNKAPNNANANIDHDFSQFLSLEDDRWHDLPGAFTLPSTSTSPTTSASTSASTSISHLNQLFHPVPRPGLPNWREMLLGDYEISSSMEWEHIMRVLITLQIWGVIELLAGMRAVCGDALGETQMASLASAERRLVALSGEV</sequence>
<evidence type="ECO:0008006" key="3">
    <source>
        <dbReference type="Google" id="ProtNLM"/>
    </source>
</evidence>
<organism evidence="2">
    <name type="scientific">Emericella variicolor</name>
    <name type="common">Aspergillus stellatus</name>
    <dbReference type="NCBI Taxonomy" id="1549217"/>
    <lineage>
        <taxon>Eukaryota</taxon>
        <taxon>Fungi</taxon>
        <taxon>Dikarya</taxon>
        <taxon>Ascomycota</taxon>
        <taxon>Pezizomycotina</taxon>
        <taxon>Eurotiomycetes</taxon>
        <taxon>Eurotiomycetidae</taxon>
        <taxon>Eurotiales</taxon>
        <taxon>Aspergillaceae</taxon>
        <taxon>Aspergillus</taxon>
        <taxon>Aspergillus subgen. Nidulantes</taxon>
    </lineage>
</organism>